<organism evidence="3 4">
    <name type="scientific">Anaerobacterium chartisolvens</name>
    <dbReference type="NCBI Taxonomy" id="1297424"/>
    <lineage>
        <taxon>Bacteria</taxon>
        <taxon>Bacillati</taxon>
        <taxon>Bacillota</taxon>
        <taxon>Clostridia</taxon>
        <taxon>Eubacteriales</taxon>
        <taxon>Oscillospiraceae</taxon>
        <taxon>Anaerobacterium</taxon>
    </lineage>
</organism>
<accession>A0A369B645</accession>
<feature type="transmembrane region" description="Helical" evidence="2">
    <location>
        <begin position="27"/>
        <end position="45"/>
    </location>
</feature>
<evidence type="ECO:0000256" key="2">
    <source>
        <dbReference type="SAM" id="Phobius"/>
    </source>
</evidence>
<protein>
    <submittedName>
        <fullName evidence="3">Stage III sporulation protein AG</fullName>
    </submittedName>
</protein>
<keyword evidence="2" id="KW-1133">Transmembrane helix</keyword>
<reference evidence="3 4" key="1">
    <citation type="submission" date="2018-07" db="EMBL/GenBank/DDBJ databases">
        <title>Genomic Encyclopedia of Type Strains, Phase IV (KMG-IV): sequencing the most valuable type-strain genomes for metagenomic binning, comparative biology and taxonomic classification.</title>
        <authorList>
            <person name="Goeker M."/>
        </authorList>
    </citation>
    <scope>NUCLEOTIDE SEQUENCE [LARGE SCALE GENOMIC DNA]</scope>
    <source>
        <strain evidence="3 4">DSM 27016</strain>
    </source>
</reference>
<dbReference type="EMBL" id="QPJT01000009">
    <property type="protein sequence ID" value="RCX16795.1"/>
    <property type="molecule type" value="Genomic_DNA"/>
</dbReference>
<dbReference type="Proteomes" id="UP000253034">
    <property type="component" value="Unassembled WGS sequence"/>
</dbReference>
<evidence type="ECO:0000256" key="1">
    <source>
        <dbReference type="SAM" id="MobiDB-lite"/>
    </source>
</evidence>
<keyword evidence="2" id="KW-0812">Transmembrane</keyword>
<comment type="caution">
    <text evidence="3">The sequence shown here is derived from an EMBL/GenBank/DDBJ whole genome shotgun (WGS) entry which is preliminary data.</text>
</comment>
<dbReference type="AlphaFoldDB" id="A0A369B645"/>
<feature type="region of interest" description="Disordered" evidence="1">
    <location>
        <begin position="50"/>
        <end position="84"/>
    </location>
</feature>
<keyword evidence="2" id="KW-0472">Membrane</keyword>
<feature type="compositionally biased region" description="Basic and acidic residues" evidence="1">
    <location>
        <begin position="121"/>
        <end position="134"/>
    </location>
</feature>
<gene>
    <name evidence="3" type="ORF">DFR58_10920</name>
</gene>
<dbReference type="OrthoDB" id="1634070at2"/>
<proteinExistence type="predicted"/>
<feature type="compositionally biased region" description="Basic and acidic residues" evidence="1">
    <location>
        <begin position="75"/>
        <end position="84"/>
    </location>
</feature>
<name>A0A369B645_9FIRM</name>
<keyword evidence="4" id="KW-1185">Reference proteome</keyword>
<dbReference type="RefSeq" id="WP_114297533.1">
    <property type="nucleotide sequence ID" value="NZ_QPJT01000009.1"/>
</dbReference>
<feature type="region of interest" description="Disordered" evidence="1">
    <location>
        <begin position="117"/>
        <end position="138"/>
    </location>
</feature>
<feature type="compositionally biased region" description="Low complexity" evidence="1">
    <location>
        <begin position="59"/>
        <end position="73"/>
    </location>
</feature>
<sequence>MAWKSRFFEYVKKLLNAENKKKTMENAVIVVIIGIIAIIAGGAFFTTDGSKDRNKAESEAQAQEVSQEVSQEVGKFTRKDDGDELETRVEKGLSQIKGAGRVTVLITYASGNERVPAVNAKKNDSSTDEKDSGGGERTITQNSYEAEMVYEEAQGGGKKPVFLKELTPQVKGIVVIADGAGEPQVREALSRAAMVLMDVPAHRIQVFEREE</sequence>
<evidence type="ECO:0000313" key="4">
    <source>
        <dbReference type="Proteomes" id="UP000253034"/>
    </source>
</evidence>
<evidence type="ECO:0000313" key="3">
    <source>
        <dbReference type="EMBL" id="RCX16795.1"/>
    </source>
</evidence>